<proteinExistence type="inferred from homology"/>
<dbReference type="OrthoDB" id="204058at2759"/>
<feature type="compositionally biased region" description="Polar residues" evidence="3">
    <location>
        <begin position="73"/>
        <end position="84"/>
    </location>
</feature>
<organism evidence="5 6">
    <name type="scientific">Allacma fusca</name>
    <dbReference type="NCBI Taxonomy" id="39272"/>
    <lineage>
        <taxon>Eukaryota</taxon>
        <taxon>Metazoa</taxon>
        <taxon>Ecdysozoa</taxon>
        <taxon>Arthropoda</taxon>
        <taxon>Hexapoda</taxon>
        <taxon>Collembola</taxon>
        <taxon>Symphypleona</taxon>
        <taxon>Sminthuridae</taxon>
        <taxon>Allacma</taxon>
    </lineage>
</organism>
<dbReference type="PANTHER" id="PTHR43691">
    <property type="entry name" value="URIDINE PHOSPHORYLASE"/>
    <property type="match status" value="1"/>
</dbReference>
<evidence type="ECO:0000256" key="1">
    <source>
        <dbReference type="ARBA" id="ARBA00010456"/>
    </source>
</evidence>
<dbReference type="PANTHER" id="PTHR43691:SF11">
    <property type="entry name" value="FI09636P-RELATED"/>
    <property type="match status" value="1"/>
</dbReference>
<dbReference type="GO" id="GO:0006218">
    <property type="term" value="P:uridine catabolic process"/>
    <property type="evidence" value="ECO:0007669"/>
    <property type="project" value="TreeGrafter"/>
</dbReference>
<dbReference type="InterPro" id="IPR010059">
    <property type="entry name" value="Uridine_phosphorylase_euk"/>
</dbReference>
<dbReference type="GO" id="GO:0005829">
    <property type="term" value="C:cytosol"/>
    <property type="evidence" value="ECO:0007669"/>
    <property type="project" value="TreeGrafter"/>
</dbReference>
<sequence length="470" mass="52567">MSQAHENSQECKDGVLAGLAGGNGTEKSNSEKEKMDKNNNKFLIIPNNCEVCSSDIAPEDGKTIEPTTVEPASITSTKPSSLIHESTPEPTSSEMSTGLFSPSLDLRHSTFIEDENERESDMKPQTRYSDGSVRLRNPHIELMDQDILYHLALGSESHDLIEMFQDIKFVCIGGTPKRMEEFAYFIMREIGHKIPTGTQLLDISQYSYRYSMYKVGPVLSVSHGMGIPSVSILLHEVIKLMYHAKARDPVFFRIGTCGGIGIDGGNVIITEEALNSELKPYHEISVLGKKIRRPSKLDRRLREDLLSLAHEKDNAYDTVVGKTMCTDDFYEGQARLDGCICEYSEKEKMSYLCELNRNGVTNIEMESLAFAALTHHAGVRAAVVCVSLLDRLKGDQVLAAKEVLNEWQLRPQILIAQYIKKELGLIPIQRKSPILSSFPAIPCSCPHSTVMRVKSPRRMNMVQQESESYD</sequence>
<dbReference type="GO" id="GO:0004850">
    <property type="term" value="F:uridine phosphorylase activity"/>
    <property type="evidence" value="ECO:0007669"/>
    <property type="project" value="InterPro"/>
</dbReference>
<protein>
    <recommendedName>
        <fullName evidence="4">Nucleoside phosphorylase domain-containing protein</fullName>
    </recommendedName>
</protein>
<feature type="binding site" evidence="2">
    <location>
        <position position="333"/>
    </location>
    <ligand>
        <name>substrate</name>
    </ligand>
</feature>
<dbReference type="CDD" id="cd17763">
    <property type="entry name" value="UP_hUPP-like"/>
    <property type="match status" value="1"/>
</dbReference>
<evidence type="ECO:0000256" key="3">
    <source>
        <dbReference type="SAM" id="MobiDB-lite"/>
    </source>
</evidence>
<dbReference type="EMBL" id="CAJVCH010486901">
    <property type="protein sequence ID" value="CAG7820692.1"/>
    <property type="molecule type" value="Genomic_DNA"/>
</dbReference>
<feature type="region of interest" description="Disordered" evidence="3">
    <location>
        <begin position="1"/>
        <end position="40"/>
    </location>
</feature>
<feature type="compositionally biased region" description="Basic and acidic residues" evidence="3">
    <location>
        <begin position="28"/>
        <end position="39"/>
    </location>
</feature>
<evidence type="ECO:0000259" key="4">
    <source>
        <dbReference type="Pfam" id="PF01048"/>
    </source>
</evidence>
<name>A0A8J2PEL4_9HEXA</name>
<comment type="similarity">
    <text evidence="1">Belongs to the PNP/UDP phosphorylase family.</text>
</comment>
<evidence type="ECO:0000256" key="2">
    <source>
        <dbReference type="PIRSR" id="PIRSR610059-50"/>
    </source>
</evidence>
<dbReference type="AlphaFoldDB" id="A0A8J2PEL4"/>
<dbReference type="InterPro" id="IPR000845">
    <property type="entry name" value="Nucleoside_phosphorylase_d"/>
</dbReference>
<dbReference type="Proteomes" id="UP000708208">
    <property type="component" value="Unassembled WGS sequence"/>
</dbReference>
<dbReference type="Pfam" id="PF01048">
    <property type="entry name" value="PNP_UDP_1"/>
    <property type="match status" value="1"/>
</dbReference>
<keyword evidence="6" id="KW-1185">Reference proteome</keyword>
<feature type="binding site" evidence="2">
    <location>
        <begin position="253"/>
        <end position="256"/>
    </location>
    <ligand>
        <name>phosphate</name>
        <dbReference type="ChEBI" id="CHEBI:43474"/>
    </ligand>
</feature>
<reference evidence="5" key="1">
    <citation type="submission" date="2021-06" db="EMBL/GenBank/DDBJ databases">
        <authorList>
            <person name="Hodson N. C."/>
            <person name="Mongue J. A."/>
            <person name="Jaron S. K."/>
        </authorList>
    </citation>
    <scope>NUCLEOTIDE SEQUENCE</scope>
</reference>
<feature type="binding site" evidence="2">
    <location>
        <position position="335"/>
    </location>
    <ligand>
        <name>substrate</name>
    </ligand>
</feature>
<gene>
    <name evidence="5" type="ORF">AFUS01_LOCUS31069</name>
</gene>
<comment type="caution">
    <text evidence="5">The sequence shown here is derived from an EMBL/GenBank/DDBJ whole genome shotgun (WGS) entry which is preliminary data.</text>
</comment>
<evidence type="ECO:0000313" key="6">
    <source>
        <dbReference type="Proteomes" id="UP000708208"/>
    </source>
</evidence>
<feature type="compositionally biased region" description="Low complexity" evidence="3">
    <location>
        <begin position="88"/>
        <end position="97"/>
    </location>
</feature>
<feature type="domain" description="Nucleoside phosphorylase" evidence="4">
    <location>
        <begin position="168"/>
        <end position="419"/>
    </location>
</feature>
<feature type="binding site" evidence="2">
    <location>
        <position position="209"/>
    </location>
    <ligand>
        <name>phosphate</name>
        <dbReference type="ChEBI" id="CHEBI:43474"/>
    </ligand>
</feature>
<accession>A0A8J2PEL4</accession>
<dbReference type="NCBIfam" id="TIGR01719">
    <property type="entry name" value="euk_UDPppase"/>
    <property type="match status" value="1"/>
</dbReference>
<feature type="region of interest" description="Disordered" evidence="3">
    <location>
        <begin position="60"/>
        <end position="97"/>
    </location>
</feature>
<evidence type="ECO:0000313" key="5">
    <source>
        <dbReference type="EMBL" id="CAG7820692.1"/>
    </source>
</evidence>
<dbReference type="GO" id="GO:0009166">
    <property type="term" value="P:nucleotide catabolic process"/>
    <property type="evidence" value="ECO:0007669"/>
    <property type="project" value="InterPro"/>
</dbReference>